<dbReference type="EMBL" id="JABEQY010000010">
    <property type="protein sequence ID" value="NNH64165.1"/>
    <property type="molecule type" value="Genomic_DNA"/>
</dbReference>
<proteinExistence type="predicted"/>
<name>A0A7Y2R4W1_9HYPH</name>
<organism evidence="2 3">
    <name type="scientific">Rhizobium laguerreae</name>
    <dbReference type="NCBI Taxonomy" id="1076926"/>
    <lineage>
        <taxon>Bacteria</taxon>
        <taxon>Pseudomonadati</taxon>
        <taxon>Pseudomonadota</taxon>
        <taxon>Alphaproteobacteria</taxon>
        <taxon>Hyphomicrobiales</taxon>
        <taxon>Rhizobiaceae</taxon>
        <taxon>Rhizobium/Agrobacterium group</taxon>
        <taxon>Rhizobium</taxon>
    </lineage>
</organism>
<sequence length="60" mass="6861">MEDREQRSDKMAGTPDRHPGREPPIRESSEQQGMAPSVFDKDRVMPIGKPGVRVKDDKKR</sequence>
<accession>A0A7Y2R4W1</accession>
<protein>
    <submittedName>
        <fullName evidence="2">Uncharacterized protein</fullName>
    </submittedName>
</protein>
<dbReference type="AlphaFoldDB" id="A0A7Y2R4W1"/>
<dbReference type="RefSeq" id="WP_017964883.1">
    <property type="nucleotide sequence ID" value="NZ_JABEQY010000010.1"/>
</dbReference>
<dbReference type="Proteomes" id="UP000530654">
    <property type="component" value="Unassembled WGS sequence"/>
</dbReference>
<reference evidence="2 3" key="1">
    <citation type="submission" date="2020-04" db="EMBL/GenBank/DDBJ databases">
        <title>Rhizobium bacterial biofertilizers improve the content of phenolic compounds of Lactuca sativa L. under non-saline and saline-stress conditions.</title>
        <authorList>
            <person name="Ayuso-Calles M."/>
            <person name="Garcia-Estevez I."/>
            <person name="Jimenez-Gomez A."/>
            <person name="Flores-Felix J.D."/>
            <person name="Escribano-Bailon M."/>
            <person name="Rivas R."/>
        </authorList>
    </citation>
    <scope>NUCLEOTIDE SEQUENCE [LARGE SCALE GENOMIC DNA]</scope>
    <source>
        <strain evidence="2 3">GPTR02</strain>
    </source>
</reference>
<feature type="compositionally biased region" description="Basic and acidic residues" evidence="1">
    <location>
        <begin position="1"/>
        <end position="29"/>
    </location>
</feature>
<evidence type="ECO:0000313" key="3">
    <source>
        <dbReference type="Proteomes" id="UP000530654"/>
    </source>
</evidence>
<evidence type="ECO:0000256" key="1">
    <source>
        <dbReference type="SAM" id="MobiDB-lite"/>
    </source>
</evidence>
<gene>
    <name evidence="2" type="ORF">HLI17_12820</name>
</gene>
<feature type="region of interest" description="Disordered" evidence="1">
    <location>
        <begin position="1"/>
        <end position="60"/>
    </location>
</feature>
<comment type="caution">
    <text evidence="2">The sequence shown here is derived from an EMBL/GenBank/DDBJ whole genome shotgun (WGS) entry which is preliminary data.</text>
</comment>
<evidence type="ECO:0000313" key="2">
    <source>
        <dbReference type="EMBL" id="NNH64165.1"/>
    </source>
</evidence>